<dbReference type="PANTHER" id="PTHR31446">
    <property type="entry name" value="ACID PHOSPHATASE/VANADIUM-DEPENDENT HALOPEROXIDASE-RELATED PROTEIN"/>
    <property type="match status" value="1"/>
</dbReference>
<keyword evidence="3" id="KW-1185">Reference proteome</keyword>
<protein>
    <submittedName>
        <fullName evidence="2">Divergent PAP2 family protein</fullName>
    </submittedName>
</protein>
<reference evidence="2 3" key="1">
    <citation type="submission" date="2024-09" db="EMBL/GenBank/DDBJ databases">
        <authorList>
            <person name="Sun Q."/>
            <person name="Mori K."/>
        </authorList>
    </citation>
    <scope>NUCLEOTIDE SEQUENCE [LARGE SCALE GENOMIC DNA]</scope>
    <source>
        <strain evidence="2 3">CCM 7759</strain>
    </source>
</reference>
<feature type="transmembrane region" description="Helical" evidence="1">
    <location>
        <begin position="60"/>
        <end position="80"/>
    </location>
</feature>
<sequence length="135" mass="14794">MYIIAPFLAWLCAGTLKFIINQLRFGNAKERIGNGGFPSNHTSIMTTTVMLIGFREGFDTAMFSLGAAITFIVIIDATGLRRHVGFHAKRLNELNPASEKKLRESMGHNRIEVLGGLVLGTLLGYVLSVASQWLA</sequence>
<dbReference type="Pfam" id="PF02681">
    <property type="entry name" value="DUF212"/>
    <property type="match status" value="1"/>
</dbReference>
<feature type="transmembrane region" description="Helical" evidence="1">
    <location>
        <begin position="111"/>
        <end position="134"/>
    </location>
</feature>
<proteinExistence type="predicted"/>
<evidence type="ECO:0000256" key="1">
    <source>
        <dbReference type="SAM" id="Phobius"/>
    </source>
</evidence>
<dbReference type="InterPro" id="IPR003832">
    <property type="entry name" value="DUF212"/>
</dbReference>
<keyword evidence="1" id="KW-0812">Transmembrane</keyword>
<dbReference type="RefSeq" id="WP_377471265.1">
    <property type="nucleotide sequence ID" value="NZ_JBHLWN010000067.1"/>
</dbReference>
<gene>
    <name evidence="2" type="ORF">ACFFK0_16000</name>
</gene>
<evidence type="ECO:0000313" key="2">
    <source>
        <dbReference type="EMBL" id="MFC0213935.1"/>
    </source>
</evidence>
<keyword evidence="1" id="KW-0472">Membrane</keyword>
<keyword evidence="1" id="KW-1133">Transmembrane helix</keyword>
<name>A0ABV6DMR5_9BACL</name>
<organism evidence="2 3">
    <name type="scientific">Paenibacillus chartarius</name>
    <dbReference type="NCBI Taxonomy" id="747481"/>
    <lineage>
        <taxon>Bacteria</taxon>
        <taxon>Bacillati</taxon>
        <taxon>Bacillota</taxon>
        <taxon>Bacilli</taxon>
        <taxon>Bacillales</taxon>
        <taxon>Paenibacillaceae</taxon>
        <taxon>Paenibacillus</taxon>
    </lineage>
</organism>
<evidence type="ECO:0000313" key="3">
    <source>
        <dbReference type="Proteomes" id="UP001589776"/>
    </source>
</evidence>
<comment type="caution">
    <text evidence="2">The sequence shown here is derived from an EMBL/GenBank/DDBJ whole genome shotgun (WGS) entry which is preliminary data.</text>
</comment>
<dbReference type="EMBL" id="JBHLWN010000067">
    <property type="protein sequence ID" value="MFC0213935.1"/>
    <property type="molecule type" value="Genomic_DNA"/>
</dbReference>
<accession>A0ABV6DMR5</accession>
<dbReference type="Proteomes" id="UP001589776">
    <property type="component" value="Unassembled WGS sequence"/>
</dbReference>
<dbReference type="PANTHER" id="PTHR31446:SF39">
    <property type="entry name" value="ACID PHOSPHATASE_VANADIUM-DEPENDENT HALOPEROXIDASE-RELATED PROTEIN"/>
    <property type="match status" value="1"/>
</dbReference>